<accession>A0A4C1Y2N4</accession>
<evidence type="ECO:0000313" key="3">
    <source>
        <dbReference type="Proteomes" id="UP000299102"/>
    </source>
</evidence>
<dbReference type="EMBL" id="BGZK01001025">
    <property type="protein sequence ID" value="GBP68817.1"/>
    <property type="molecule type" value="Genomic_DNA"/>
</dbReference>
<feature type="region of interest" description="Disordered" evidence="1">
    <location>
        <begin position="1"/>
        <end position="32"/>
    </location>
</feature>
<organism evidence="2 3">
    <name type="scientific">Eumeta variegata</name>
    <name type="common">Bagworm moth</name>
    <name type="synonym">Eumeta japonica</name>
    <dbReference type="NCBI Taxonomy" id="151549"/>
    <lineage>
        <taxon>Eukaryota</taxon>
        <taxon>Metazoa</taxon>
        <taxon>Ecdysozoa</taxon>
        <taxon>Arthropoda</taxon>
        <taxon>Hexapoda</taxon>
        <taxon>Insecta</taxon>
        <taxon>Pterygota</taxon>
        <taxon>Neoptera</taxon>
        <taxon>Endopterygota</taxon>
        <taxon>Lepidoptera</taxon>
        <taxon>Glossata</taxon>
        <taxon>Ditrysia</taxon>
        <taxon>Tineoidea</taxon>
        <taxon>Psychidae</taxon>
        <taxon>Oiketicinae</taxon>
        <taxon>Eumeta</taxon>
    </lineage>
</organism>
<gene>
    <name evidence="2" type="ORF">EVAR_41555_1</name>
</gene>
<dbReference type="Proteomes" id="UP000299102">
    <property type="component" value="Unassembled WGS sequence"/>
</dbReference>
<evidence type="ECO:0000256" key="1">
    <source>
        <dbReference type="SAM" id="MobiDB-lite"/>
    </source>
</evidence>
<evidence type="ECO:0000313" key="2">
    <source>
        <dbReference type="EMBL" id="GBP68817.1"/>
    </source>
</evidence>
<proteinExistence type="predicted"/>
<keyword evidence="3" id="KW-1185">Reference proteome</keyword>
<reference evidence="2 3" key="1">
    <citation type="journal article" date="2019" name="Commun. Biol.">
        <title>The bagworm genome reveals a unique fibroin gene that provides high tensile strength.</title>
        <authorList>
            <person name="Kono N."/>
            <person name="Nakamura H."/>
            <person name="Ohtoshi R."/>
            <person name="Tomita M."/>
            <person name="Numata K."/>
            <person name="Arakawa K."/>
        </authorList>
    </citation>
    <scope>NUCLEOTIDE SEQUENCE [LARGE SCALE GENOMIC DNA]</scope>
</reference>
<comment type="caution">
    <text evidence="2">The sequence shown here is derived from an EMBL/GenBank/DDBJ whole genome shotgun (WGS) entry which is preliminary data.</text>
</comment>
<dbReference type="AlphaFoldDB" id="A0A4C1Y2N4"/>
<sequence length="123" mass="13948">MPEPLSSRGVPGPPPPTPPGDDFMPSTPARPGRTRAHAEYYFERQEAFATGRLSCLDVKRGSLGARVARGWCHALCVRCQPGRRLDQRRWYDERKRTIGERSNMRLLVFTVPSKDRGERDEPA</sequence>
<name>A0A4C1Y2N4_EUMVA</name>
<protein>
    <submittedName>
        <fullName evidence="2">Uncharacterized protein</fullName>
    </submittedName>
</protein>